<dbReference type="SUPFAM" id="SSF48452">
    <property type="entry name" value="TPR-like"/>
    <property type="match status" value="1"/>
</dbReference>
<dbReference type="InterPro" id="IPR012944">
    <property type="entry name" value="SusD_RagB_dom"/>
</dbReference>
<protein>
    <submittedName>
        <fullName evidence="8">RagB/SusD family nutrient uptake outer membrane protein</fullName>
    </submittedName>
</protein>
<dbReference type="GO" id="GO:0009279">
    <property type="term" value="C:cell outer membrane"/>
    <property type="evidence" value="ECO:0007669"/>
    <property type="project" value="UniProtKB-SubCell"/>
</dbReference>
<dbReference type="InterPro" id="IPR011990">
    <property type="entry name" value="TPR-like_helical_dom_sf"/>
</dbReference>
<reference evidence="9" key="1">
    <citation type="submission" date="2017-04" db="EMBL/GenBank/DDBJ databases">
        <title>Function of individual gut microbiota members based on whole genome sequencing of pure cultures obtained from chicken caecum.</title>
        <authorList>
            <person name="Medvecky M."/>
            <person name="Cejkova D."/>
            <person name="Polansky O."/>
            <person name="Karasova D."/>
            <person name="Kubasova T."/>
            <person name="Cizek A."/>
            <person name="Rychlik I."/>
        </authorList>
    </citation>
    <scope>NUCLEOTIDE SEQUENCE [LARGE SCALE GENOMIC DNA]</scope>
    <source>
        <strain evidence="9">An189</strain>
    </source>
</reference>
<sequence length="558" mass="63604">MKKILIYFLVLLTFSNCEDFLDTENLVKKDNSNFPQTAADAEIALTGAYASLREMTPGSDRQNFFIASEVLSDNCFGGGGPDNRRKHAMDRLKKVDENTFADIWKQNYRGIYRCNMLLGSLDNVSWENEETRNKIEGETYFLRAYFYFDLCRMFGTVPLITAPTTENLPRATAAELYGQMASDLKKAIDLLPANKYNPANNSELGRATKWAAEALLARVFLFYTGYYQQTNIPMDENNSLTKDEVVTILNDCINNSGHDLVGDFRNLWPYSNEYTKKDYKYAQDNNLSWVGEDGNNIETVFAIKFSSKGTWDNPWYSNETCLHFSPRTPESLDDIFPFGTGWGVAPVNTKLWDEWPANDIRREGSILSVEKELPSYVWGCDKQMNETGYWQKKYMAINAYNDAGESVNYSCILYPDIDSDYQLNNTQDIVIIRFADVLLMAAELSQDATPLNRVRARVGLPAISYSEQALRDERRWEFAFEALRYWDLLRWGIAGDALSKQNGVKVLDNMVETVMNMGDLAQRIQETKGLMPIPQTQIDLSAGLLEQNPGWGNESNLN</sequence>
<evidence type="ECO:0000256" key="2">
    <source>
        <dbReference type="ARBA" id="ARBA00006275"/>
    </source>
</evidence>
<evidence type="ECO:0000256" key="1">
    <source>
        <dbReference type="ARBA" id="ARBA00004442"/>
    </source>
</evidence>
<dbReference type="Pfam" id="PF14322">
    <property type="entry name" value="SusD-like_3"/>
    <property type="match status" value="1"/>
</dbReference>
<evidence type="ECO:0000259" key="7">
    <source>
        <dbReference type="Pfam" id="PF14322"/>
    </source>
</evidence>
<name>A0A1Y4JRF1_9BACE</name>
<evidence type="ECO:0000256" key="3">
    <source>
        <dbReference type="ARBA" id="ARBA00022729"/>
    </source>
</evidence>
<feature type="domain" description="RagB/SusD" evidence="6">
    <location>
        <begin position="379"/>
        <end position="551"/>
    </location>
</feature>
<dbReference type="CDD" id="cd08977">
    <property type="entry name" value="SusD"/>
    <property type="match status" value="1"/>
</dbReference>
<dbReference type="Proteomes" id="UP000196587">
    <property type="component" value="Unassembled WGS sequence"/>
</dbReference>
<keyword evidence="5" id="KW-0998">Cell outer membrane</keyword>
<comment type="subcellular location">
    <subcellularLocation>
        <location evidence="1">Cell outer membrane</location>
    </subcellularLocation>
</comment>
<dbReference type="EMBL" id="NFKE01000011">
    <property type="protein sequence ID" value="OUP32671.1"/>
    <property type="molecule type" value="Genomic_DNA"/>
</dbReference>
<accession>A0A1Y4JRF1</accession>
<keyword evidence="3" id="KW-0732">Signal</keyword>
<evidence type="ECO:0000313" key="9">
    <source>
        <dbReference type="Proteomes" id="UP000196587"/>
    </source>
</evidence>
<evidence type="ECO:0000259" key="6">
    <source>
        <dbReference type="Pfam" id="PF07980"/>
    </source>
</evidence>
<feature type="domain" description="SusD-like N-terminal" evidence="7">
    <location>
        <begin position="19"/>
        <end position="221"/>
    </location>
</feature>
<organism evidence="8 9">
    <name type="scientific">Bacteroides clarus</name>
    <dbReference type="NCBI Taxonomy" id="626929"/>
    <lineage>
        <taxon>Bacteria</taxon>
        <taxon>Pseudomonadati</taxon>
        <taxon>Bacteroidota</taxon>
        <taxon>Bacteroidia</taxon>
        <taxon>Bacteroidales</taxon>
        <taxon>Bacteroidaceae</taxon>
        <taxon>Bacteroides</taxon>
    </lineage>
</organism>
<evidence type="ECO:0000256" key="4">
    <source>
        <dbReference type="ARBA" id="ARBA00023136"/>
    </source>
</evidence>
<comment type="caution">
    <text evidence="8">The sequence shown here is derived from an EMBL/GenBank/DDBJ whole genome shotgun (WGS) entry which is preliminary data.</text>
</comment>
<keyword evidence="4" id="KW-0472">Membrane</keyword>
<dbReference type="Gene3D" id="1.25.40.390">
    <property type="match status" value="1"/>
</dbReference>
<dbReference type="AlphaFoldDB" id="A0A1Y4JRF1"/>
<gene>
    <name evidence="8" type="ORF">B5F24_13860</name>
</gene>
<evidence type="ECO:0000313" key="8">
    <source>
        <dbReference type="EMBL" id="OUP32671.1"/>
    </source>
</evidence>
<comment type="similarity">
    <text evidence="2">Belongs to the SusD family.</text>
</comment>
<evidence type="ECO:0000256" key="5">
    <source>
        <dbReference type="ARBA" id="ARBA00023237"/>
    </source>
</evidence>
<dbReference type="Pfam" id="PF07980">
    <property type="entry name" value="SusD_RagB"/>
    <property type="match status" value="1"/>
</dbReference>
<proteinExistence type="inferred from homology"/>
<dbReference type="InterPro" id="IPR033985">
    <property type="entry name" value="SusD-like_N"/>
</dbReference>
<dbReference type="RefSeq" id="WP_087413264.1">
    <property type="nucleotide sequence ID" value="NZ_CALIXP010000044.1"/>
</dbReference>